<feature type="domain" description="DUF6533" evidence="2">
    <location>
        <begin position="24"/>
        <end position="66"/>
    </location>
</feature>
<name>A0A0H2RN43_9AGAM</name>
<dbReference type="Pfam" id="PF20151">
    <property type="entry name" value="DUF6533"/>
    <property type="match status" value="1"/>
</dbReference>
<keyword evidence="4" id="KW-1185">Reference proteome</keyword>
<dbReference type="Proteomes" id="UP000053477">
    <property type="component" value="Unassembled WGS sequence"/>
</dbReference>
<dbReference type="STRING" id="27342.A0A0H2RN43"/>
<keyword evidence="1" id="KW-0472">Membrane</keyword>
<protein>
    <recommendedName>
        <fullName evidence="2">DUF6533 domain-containing protein</fullName>
    </recommendedName>
</protein>
<feature type="transmembrane region" description="Helical" evidence="1">
    <location>
        <begin position="248"/>
        <end position="271"/>
    </location>
</feature>
<feature type="transmembrane region" description="Helical" evidence="1">
    <location>
        <begin position="209"/>
        <end position="228"/>
    </location>
</feature>
<dbReference type="EMBL" id="KQ085967">
    <property type="protein sequence ID" value="KLO12997.1"/>
    <property type="molecule type" value="Genomic_DNA"/>
</dbReference>
<dbReference type="AlphaFoldDB" id="A0A0H2RN43"/>
<evidence type="ECO:0000313" key="3">
    <source>
        <dbReference type="EMBL" id="KLO12997.1"/>
    </source>
</evidence>
<evidence type="ECO:0000259" key="2">
    <source>
        <dbReference type="Pfam" id="PF20151"/>
    </source>
</evidence>
<accession>A0A0H2RN43</accession>
<feature type="transmembrane region" description="Helical" evidence="1">
    <location>
        <begin position="123"/>
        <end position="143"/>
    </location>
</feature>
<sequence length="365" mass="40714">MDNSTLALASIVSSAASEIAASKYALLACYALLVYDFFLTQSDEVSYMWRGWKNTSLVSVVYFIVRRGVDFRISLFTYSFAHVEQKCKHFVPALPLGEGIPFSTMSNIIIGLRVYALYERNKFLGASIILFIIAELGVGLWLYCTPSLLRNVYVQNLPGPLPPPLNNSDVTIPALHLCFAVVSARIVLEAHGYALRTFWEAAGFQFMQAGYDSVAFALIVFKTFKAAFVENMKGINSIHSLIVKMVLYITSLIFRIVFSTNLAWALMIAFAPLNSKNIFARLTCVSINRLTLSLKSFSEREKEERLRMTQGVNMLAGDEHPRFKRRASWIGTSTFEIGSRQVGESTTNFTSIALYSRDSTLAGSA</sequence>
<reference evidence="3 4" key="1">
    <citation type="submission" date="2015-04" db="EMBL/GenBank/DDBJ databases">
        <title>Complete genome sequence of Schizopora paradoxa KUC8140, a cosmopolitan wood degrader in East Asia.</title>
        <authorList>
            <consortium name="DOE Joint Genome Institute"/>
            <person name="Min B."/>
            <person name="Park H."/>
            <person name="Jang Y."/>
            <person name="Kim J.-J."/>
            <person name="Kim K.H."/>
            <person name="Pangilinan J."/>
            <person name="Lipzen A."/>
            <person name="Riley R."/>
            <person name="Grigoriev I.V."/>
            <person name="Spatafora J.W."/>
            <person name="Choi I.-G."/>
        </authorList>
    </citation>
    <scope>NUCLEOTIDE SEQUENCE [LARGE SCALE GENOMIC DNA]</scope>
    <source>
        <strain evidence="3 4">KUC8140</strain>
    </source>
</reference>
<organism evidence="3 4">
    <name type="scientific">Schizopora paradoxa</name>
    <dbReference type="NCBI Taxonomy" id="27342"/>
    <lineage>
        <taxon>Eukaryota</taxon>
        <taxon>Fungi</taxon>
        <taxon>Dikarya</taxon>
        <taxon>Basidiomycota</taxon>
        <taxon>Agaricomycotina</taxon>
        <taxon>Agaricomycetes</taxon>
        <taxon>Hymenochaetales</taxon>
        <taxon>Schizoporaceae</taxon>
        <taxon>Schizopora</taxon>
    </lineage>
</organism>
<dbReference type="OrthoDB" id="2745134at2759"/>
<evidence type="ECO:0000256" key="1">
    <source>
        <dbReference type="SAM" id="Phobius"/>
    </source>
</evidence>
<keyword evidence="1" id="KW-1133">Transmembrane helix</keyword>
<keyword evidence="1" id="KW-0812">Transmembrane</keyword>
<evidence type="ECO:0000313" key="4">
    <source>
        <dbReference type="Proteomes" id="UP000053477"/>
    </source>
</evidence>
<gene>
    <name evidence="3" type="ORF">SCHPADRAFT_890385</name>
</gene>
<dbReference type="InterPro" id="IPR045340">
    <property type="entry name" value="DUF6533"/>
</dbReference>
<proteinExistence type="predicted"/>
<dbReference type="InParanoid" id="A0A0H2RN43"/>